<dbReference type="EMBL" id="NDIQ01000022">
    <property type="protein sequence ID" value="PRT56030.1"/>
    <property type="molecule type" value="Genomic_DNA"/>
</dbReference>
<dbReference type="PANTHER" id="PTHR12975:SF6">
    <property type="entry name" value="TRAFFICKING PROTEIN PARTICLE COMPLEX SUBUNIT 8"/>
    <property type="match status" value="1"/>
</dbReference>
<dbReference type="GeneID" id="36517398"/>
<dbReference type="OrthoDB" id="203724at2759"/>
<dbReference type="STRING" id="45607.A0A2T0FM23"/>
<sequence length="497" mass="55456">MNNASERDVRRILERAFVPRIQIDADEEVTTLVQSLDHKSLAEMLNSYSQIGDVTVRHANSMSHVASNFVIEFLAEETPEYTAAPDDFEGILADILSDTSRTEVNGVFEEWLSSIVSPTDKPPFETLNHPVASVLAVSSKTQDPIEAFRRMIEKSCAPESITPYISNDYLRILLFVHDEDTLAERATLEFEKIKQEFGSCCFKLSLGTSNHVVNDENISQAVKDITLTAVVPFMEECLRIWNEQVNSSRQGLASRLFTVSKRYLNTPVKLNKNVLRIAAQNITKKTSNAQDPIAPPGTTRGNYYVDDRYYFYASSEAQLRKLADFAVMLRDYKTAFSILDALKKDFLSDKAWGYLAAAQEMAAVVYLASRTSMLSLKSFTNTIEPLLDSAVYSYISRCHLPGRALRAILSTVELIASSECEPLVASQAATWLLKVDTESLVGGAGVVMIRQRIANLYVQQNRQYPDSSPYALILTPHYVSPSSSSVLKLQTTTHILA</sequence>
<dbReference type="AlphaFoldDB" id="A0A2T0FM23"/>
<evidence type="ECO:0000313" key="1">
    <source>
        <dbReference type="EMBL" id="PRT56030.1"/>
    </source>
</evidence>
<dbReference type="RefSeq" id="XP_024665975.1">
    <property type="nucleotide sequence ID" value="XM_024810207.1"/>
</dbReference>
<dbReference type="Pfam" id="PF12739">
    <property type="entry name" value="TRAPPC-Trs85"/>
    <property type="match status" value="2"/>
</dbReference>
<evidence type="ECO:0000313" key="2">
    <source>
        <dbReference type="Proteomes" id="UP000238350"/>
    </source>
</evidence>
<dbReference type="Proteomes" id="UP000238350">
    <property type="component" value="Unassembled WGS sequence"/>
</dbReference>
<protein>
    <submittedName>
        <fullName evidence="1">Transport protein particle subunit trs85-2</fullName>
    </submittedName>
</protein>
<accession>A0A2T0FM23</accession>
<gene>
    <name evidence="1" type="ORF">B9G98_03650</name>
</gene>
<organism evidence="1 2">
    <name type="scientific">Wickerhamiella sorbophila</name>
    <dbReference type="NCBI Taxonomy" id="45607"/>
    <lineage>
        <taxon>Eukaryota</taxon>
        <taxon>Fungi</taxon>
        <taxon>Dikarya</taxon>
        <taxon>Ascomycota</taxon>
        <taxon>Saccharomycotina</taxon>
        <taxon>Dipodascomycetes</taxon>
        <taxon>Dipodascales</taxon>
        <taxon>Trichomonascaceae</taxon>
        <taxon>Wickerhamiella</taxon>
    </lineage>
</organism>
<proteinExistence type="predicted"/>
<reference evidence="1 2" key="1">
    <citation type="submission" date="2017-04" db="EMBL/GenBank/DDBJ databases">
        <title>Genome sequencing of [Candida] sorbophila.</title>
        <authorList>
            <person name="Ahn J.O."/>
        </authorList>
    </citation>
    <scope>NUCLEOTIDE SEQUENCE [LARGE SCALE GENOMIC DNA]</scope>
    <source>
        <strain evidence="1 2">DS02</strain>
    </source>
</reference>
<dbReference type="PANTHER" id="PTHR12975">
    <property type="entry name" value="TRANSPORT PROTEIN TRAPP"/>
    <property type="match status" value="1"/>
</dbReference>
<name>A0A2T0FM23_9ASCO</name>
<dbReference type="InterPro" id="IPR024420">
    <property type="entry name" value="TRAPP_III_complex_Trs85"/>
</dbReference>
<comment type="caution">
    <text evidence="1">The sequence shown here is derived from an EMBL/GenBank/DDBJ whole genome shotgun (WGS) entry which is preliminary data.</text>
</comment>
<keyword evidence="2" id="KW-1185">Reference proteome</keyword>
<dbReference type="GO" id="GO:1990072">
    <property type="term" value="C:TRAPPIII protein complex"/>
    <property type="evidence" value="ECO:0007669"/>
    <property type="project" value="TreeGrafter"/>
</dbReference>